<feature type="transmembrane region" description="Helical" evidence="6">
    <location>
        <begin position="456"/>
        <end position="478"/>
    </location>
</feature>
<feature type="transmembrane region" description="Helical" evidence="6">
    <location>
        <begin position="177"/>
        <end position="198"/>
    </location>
</feature>
<reference evidence="8 9" key="1">
    <citation type="submission" date="2019-02" db="EMBL/GenBank/DDBJ databases">
        <authorList>
            <person name="Khodamoradi S."/>
            <person name="Hahnke R.L."/>
            <person name="Kaempfer P."/>
            <person name="Schumann P."/>
            <person name="Rohde M."/>
            <person name="Steinert M."/>
            <person name="Luzhetskyy A."/>
            <person name="Wink J."/>
            <person name="Ruckert C."/>
        </authorList>
    </citation>
    <scope>NUCLEOTIDE SEQUENCE [LARGE SCALE GENOMIC DNA]</scope>
    <source>
        <strain evidence="8 9">M2</strain>
    </source>
</reference>
<dbReference type="AlphaFoldDB" id="A0A4P6Q7W4"/>
<feature type="transmembrane region" description="Helical" evidence="6">
    <location>
        <begin position="53"/>
        <end position="73"/>
    </location>
</feature>
<dbReference type="InterPro" id="IPR036259">
    <property type="entry name" value="MFS_trans_sf"/>
</dbReference>
<dbReference type="RefSeq" id="WP_131099047.1">
    <property type="nucleotide sequence ID" value="NZ_CP036455.1"/>
</dbReference>
<keyword evidence="2 6" id="KW-0812">Transmembrane</keyword>
<feature type="transmembrane region" description="Helical" evidence="6">
    <location>
        <begin position="411"/>
        <end position="436"/>
    </location>
</feature>
<evidence type="ECO:0000256" key="1">
    <source>
        <dbReference type="ARBA" id="ARBA00004651"/>
    </source>
</evidence>
<sequence length="516" mass="53533">MTDVPAPPTASPKPTRWVVLGVVLIALFMDLVDATIVNIVLPRLQTGLGAGYSAAQWVLAGYSLAFALVLVTGGRLGDILGRKRMFVAGMACFTAASLMCGAAPTAEVLIAGRLAQGVAAALMVPQAMSVIVVLFDHRERARAFALYGVTLSLANVSGPLLGAVLTEADLFGLGWRAVFYVNVPLGAAAVALALWLMPESRAARPLRPDPVGMALAGLAMFAVMFPLIQGRERGWDAWTLALLGAAVPLLLLFALHQRRRDRTTGSALVPPALFARRSFAAGAVVMFVLFSGLASLFLVLTYDFQLGLGWSPLRTAAAVVSWPVGIVLTSGVARRYATTRGRRVIGIGLAVMTASALALIGVLALLGPAVAWWHAALPVLAMGAGMGMCVPILTGVVLADVPDDDAGAASGVANAVMQLGTAVGVAVVGVLFFWLAATGAPADPGDPAHRRAFADAAATTLCYNAAAFLLALALVPLLPRAARPEPTPEPAEPADGLRRHTGPSPTNRPRYGRAAR</sequence>
<dbReference type="GO" id="GO:0022857">
    <property type="term" value="F:transmembrane transporter activity"/>
    <property type="evidence" value="ECO:0007669"/>
    <property type="project" value="InterPro"/>
</dbReference>
<feature type="transmembrane region" description="Helical" evidence="6">
    <location>
        <begin position="144"/>
        <end position="165"/>
    </location>
</feature>
<dbReference type="EMBL" id="CP036455">
    <property type="protein sequence ID" value="QBI54957.1"/>
    <property type="molecule type" value="Genomic_DNA"/>
</dbReference>
<name>A0A4P6Q7W4_9ACTN</name>
<organism evidence="8 9">
    <name type="scientific">Streptomonospora litoralis</name>
    <dbReference type="NCBI Taxonomy" id="2498135"/>
    <lineage>
        <taxon>Bacteria</taxon>
        <taxon>Bacillati</taxon>
        <taxon>Actinomycetota</taxon>
        <taxon>Actinomycetes</taxon>
        <taxon>Streptosporangiales</taxon>
        <taxon>Nocardiopsidaceae</taxon>
        <taxon>Streptomonospora</taxon>
    </lineage>
</organism>
<keyword evidence="3 6" id="KW-1133">Transmembrane helix</keyword>
<dbReference type="OrthoDB" id="783189at2"/>
<dbReference type="Proteomes" id="UP000292235">
    <property type="component" value="Chromosome"/>
</dbReference>
<dbReference type="PANTHER" id="PTHR42718">
    <property type="entry name" value="MAJOR FACILITATOR SUPERFAMILY MULTIDRUG TRANSPORTER MFSC"/>
    <property type="match status" value="1"/>
</dbReference>
<dbReference type="GO" id="GO:0005886">
    <property type="term" value="C:plasma membrane"/>
    <property type="evidence" value="ECO:0007669"/>
    <property type="project" value="UniProtKB-SubCell"/>
</dbReference>
<dbReference type="KEGG" id="strr:EKD16_15925"/>
<evidence type="ECO:0000256" key="2">
    <source>
        <dbReference type="ARBA" id="ARBA00022692"/>
    </source>
</evidence>
<keyword evidence="4 6" id="KW-0472">Membrane</keyword>
<feature type="transmembrane region" description="Helical" evidence="6">
    <location>
        <begin position="313"/>
        <end position="332"/>
    </location>
</feature>
<evidence type="ECO:0000256" key="3">
    <source>
        <dbReference type="ARBA" id="ARBA00022989"/>
    </source>
</evidence>
<gene>
    <name evidence="8" type="primary">stp4</name>
    <name evidence="8" type="ORF">EKD16_15925</name>
</gene>
<evidence type="ECO:0000256" key="6">
    <source>
        <dbReference type="SAM" id="Phobius"/>
    </source>
</evidence>
<proteinExistence type="predicted"/>
<dbReference type="PANTHER" id="PTHR42718:SF39">
    <property type="entry name" value="ACTINORHODIN TRANSPORTER-RELATED"/>
    <property type="match status" value="1"/>
</dbReference>
<evidence type="ECO:0000256" key="4">
    <source>
        <dbReference type="ARBA" id="ARBA00023136"/>
    </source>
</evidence>
<dbReference type="PRINTS" id="PR01036">
    <property type="entry name" value="TCRTETB"/>
</dbReference>
<feature type="transmembrane region" description="Helical" evidence="6">
    <location>
        <begin position="372"/>
        <end position="399"/>
    </location>
</feature>
<evidence type="ECO:0000259" key="7">
    <source>
        <dbReference type="PROSITE" id="PS50850"/>
    </source>
</evidence>
<dbReference type="CDD" id="cd17321">
    <property type="entry name" value="MFS_MMR_MDR_like"/>
    <property type="match status" value="1"/>
</dbReference>
<dbReference type="SUPFAM" id="SSF103473">
    <property type="entry name" value="MFS general substrate transporter"/>
    <property type="match status" value="1"/>
</dbReference>
<feature type="transmembrane region" description="Helical" evidence="6">
    <location>
        <begin position="279"/>
        <end position="301"/>
    </location>
</feature>
<comment type="subcellular location">
    <subcellularLocation>
        <location evidence="1">Cell membrane</location>
        <topology evidence="1">Multi-pass membrane protein</topology>
    </subcellularLocation>
</comment>
<dbReference type="PROSITE" id="PS50850">
    <property type="entry name" value="MFS"/>
    <property type="match status" value="1"/>
</dbReference>
<dbReference type="Gene3D" id="1.20.1250.20">
    <property type="entry name" value="MFS general substrate transporter like domains"/>
    <property type="match status" value="1"/>
</dbReference>
<feature type="region of interest" description="Disordered" evidence="5">
    <location>
        <begin position="482"/>
        <end position="516"/>
    </location>
</feature>
<keyword evidence="9" id="KW-1185">Reference proteome</keyword>
<feature type="domain" description="Major facilitator superfamily (MFS) profile" evidence="7">
    <location>
        <begin position="19"/>
        <end position="483"/>
    </location>
</feature>
<dbReference type="InterPro" id="IPR020846">
    <property type="entry name" value="MFS_dom"/>
</dbReference>
<feature type="transmembrane region" description="Helical" evidence="6">
    <location>
        <begin position="85"/>
        <end position="104"/>
    </location>
</feature>
<feature type="transmembrane region" description="Helical" evidence="6">
    <location>
        <begin position="17"/>
        <end position="41"/>
    </location>
</feature>
<evidence type="ECO:0000256" key="5">
    <source>
        <dbReference type="SAM" id="MobiDB-lite"/>
    </source>
</evidence>
<dbReference type="Gene3D" id="1.20.1720.10">
    <property type="entry name" value="Multidrug resistance protein D"/>
    <property type="match status" value="1"/>
</dbReference>
<feature type="transmembrane region" description="Helical" evidence="6">
    <location>
        <begin position="344"/>
        <end position="366"/>
    </location>
</feature>
<dbReference type="InterPro" id="IPR011701">
    <property type="entry name" value="MFS"/>
</dbReference>
<evidence type="ECO:0000313" key="9">
    <source>
        <dbReference type="Proteomes" id="UP000292235"/>
    </source>
</evidence>
<feature type="transmembrane region" description="Helical" evidence="6">
    <location>
        <begin position="210"/>
        <end position="229"/>
    </location>
</feature>
<feature type="transmembrane region" description="Helical" evidence="6">
    <location>
        <begin position="235"/>
        <end position="255"/>
    </location>
</feature>
<dbReference type="Pfam" id="PF07690">
    <property type="entry name" value="MFS_1"/>
    <property type="match status" value="1"/>
</dbReference>
<evidence type="ECO:0000313" key="8">
    <source>
        <dbReference type="EMBL" id="QBI54957.1"/>
    </source>
</evidence>
<feature type="transmembrane region" description="Helical" evidence="6">
    <location>
        <begin position="110"/>
        <end position="135"/>
    </location>
</feature>
<accession>A0A4P6Q7W4</accession>
<protein>
    <submittedName>
        <fullName evidence="8">Multidrug resistance protein stp</fullName>
    </submittedName>
</protein>